<dbReference type="SUPFAM" id="SSF51735">
    <property type="entry name" value="NAD(P)-binding Rossmann-fold domains"/>
    <property type="match status" value="1"/>
</dbReference>
<dbReference type="EMBL" id="JAGMVJ010000014">
    <property type="protein sequence ID" value="KAH7082301.1"/>
    <property type="molecule type" value="Genomic_DNA"/>
</dbReference>
<dbReference type="InterPro" id="IPR002347">
    <property type="entry name" value="SDR_fam"/>
</dbReference>
<evidence type="ECO:0000256" key="3">
    <source>
        <dbReference type="ARBA" id="ARBA00023002"/>
    </source>
</evidence>
<dbReference type="GO" id="GO:0016491">
    <property type="term" value="F:oxidoreductase activity"/>
    <property type="evidence" value="ECO:0007669"/>
    <property type="project" value="UniProtKB-KW"/>
</dbReference>
<evidence type="ECO:0000313" key="5">
    <source>
        <dbReference type="Proteomes" id="UP000813461"/>
    </source>
</evidence>
<dbReference type="PANTHER" id="PTHR24320:SF282">
    <property type="entry name" value="WW DOMAIN-CONTAINING OXIDOREDUCTASE"/>
    <property type="match status" value="1"/>
</dbReference>
<dbReference type="Proteomes" id="UP000813461">
    <property type="component" value="Unassembled WGS sequence"/>
</dbReference>
<evidence type="ECO:0000313" key="4">
    <source>
        <dbReference type="EMBL" id="KAH7082301.1"/>
    </source>
</evidence>
<keyword evidence="5" id="KW-1185">Reference proteome</keyword>
<proteinExistence type="inferred from homology"/>
<dbReference type="PANTHER" id="PTHR24320">
    <property type="entry name" value="RETINOL DEHYDROGENASE"/>
    <property type="match status" value="1"/>
</dbReference>
<dbReference type="PRINTS" id="PR00081">
    <property type="entry name" value="GDHRDH"/>
</dbReference>
<evidence type="ECO:0000256" key="1">
    <source>
        <dbReference type="ARBA" id="ARBA00006484"/>
    </source>
</evidence>
<accession>A0A8K0VWR6</accession>
<name>A0A8K0VWR6_9PLEO</name>
<organism evidence="4 5">
    <name type="scientific">Paraphoma chrysanthemicola</name>
    <dbReference type="NCBI Taxonomy" id="798071"/>
    <lineage>
        <taxon>Eukaryota</taxon>
        <taxon>Fungi</taxon>
        <taxon>Dikarya</taxon>
        <taxon>Ascomycota</taxon>
        <taxon>Pezizomycotina</taxon>
        <taxon>Dothideomycetes</taxon>
        <taxon>Pleosporomycetidae</taxon>
        <taxon>Pleosporales</taxon>
        <taxon>Pleosporineae</taxon>
        <taxon>Phaeosphaeriaceae</taxon>
        <taxon>Paraphoma</taxon>
    </lineage>
</organism>
<dbReference type="AlphaFoldDB" id="A0A8K0VWR6"/>
<dbReference type="InterPro" id="IPR036291">
    <property type="entry name" value="NAD(P)-bd_dom_sf"/>
</dbReference>
<comment type="caution">
    <text evidence="4">The sequence shown here is derived from an EMBL/GenBank/DDBJ whole genome shotgun (WGS) entry which is preliminary data.</text>
</comment>
<protein>
    <submittedName>
        <fullName evidence="4">Carbonyl reductase</fullName>
    </submittedName>
</protein>
<evidence type="ECO:0000256" key="2">
    <source>
        <dbReference type="ARBA" id="ARBA00022857"/>
    </source>
</evidence>
<keyword evidence="2" id="KW-0521">NADP</keyword>
<sequence length="317" mass="34837">MTFHPNDLGDLSDRVYVVTGATGGIGYYTTARLAEHHAHVYLCARTKEQGDTTRSRIQSTYHNARLSILVMDHTRLSTVVTAAKEFCSSETRLDGLVNNAGIMATPFALTNDGYEEQWQTNYLAHWVLTWHLLPMMLQTSLRADLAPGRVRIVNLSSSGHYWAPKDGINFTDIALEASNGMARYGQSKLANVLHSGILHKLFGPGSLSSIANRGELWVSTVHPGLVKSGLDIAPYRWVGGEINADKGSWTTLFCVAGAAMKRNDCGKYWQRMTNPNGWQSASSEDLGLAERLEEWTAKTMGEGGWIEMAATSASQQV</sequence>
<gene>
    <name evidence="4" type="ORF">FB567DRAFT_562116</name>
</gene>
<keyword evidence="3" id="KW-0560">Oxidoreductase</keyword>
<dbReference type="Pfam" id="PF00106">
    <property type="entry name" value="adh_short"/>
    <property type="match status" value="1"/>
</dbReference>
<dbReference type="OrthoDB" id="191139at2759"/>
<dbReference type="Gene3D" id="3.40.50.720">
    <property type="entry name" value="NAD(P)-binding Rossmann-like Domain"/>
    <property type="match status" value="1"/>
</dbReference>
<comment type="similarity">
    <text evidence="1">Belongs to the short-chain dehydrogenases/reductases (SDR) family.</text>
</comment>
<reference evidence="4" key="1">
    <citation type="journal article" date="2021" name="Nat. Commun.">
        <title>Genetic determinants of endophytism in the Arabidopsis root mycobiome.</title>
        <authorList>
            <person name="Mesny F."/>
            <person name="Miyauchi S."/>
            <person name="Thiergart T."/>
            <person name="Pickel B."/>
            <person name="Atanasova L."/>
            <person name="Karlsson M."/>
            <person name="Huettel B."/>
            <person name="Barry K.W."/>
            <person name="Haridas S."/>
            <person name="Chen C."/>
            <person name="Bauer D."/>
            <person name="Andreopoulos W."/>
            <person name="Pangilinan J."/>
            <person name="LaButti K."/>
            <person name="Riley R."/>
            <person name="Lipzen A."/>
            <person name="Clum A."/>
            <person name="Drula E."/>
            <person name="Henrissat B."/>
            <person name="Kohler A."/>
            <person name="Grigoriev I.V."/>
            <person name="Martin F.M."/>
            <person name="Hacquard S."/>
        </authorList>
    </citation>
    <scope>NUCLEOTIDE SEQUENCE</scope>
    <source>
        <strain evidence="4">MPI-SDFR-AT-0120</strain>
    </source>
</reference>